<dbReference type="Proteomes" id="UP000027138">
    <property type="component" value="Unassembled WGS sequence"/>
</dbReference>
<reference evidence="4 5" key="1">
    <citation type="journal article" date="2014" name="PLoS ONE">
        <title>Global Analysis of Gene Expression Profiles in Physic Nut (Jatropha curcas L.) Seedlings Exposed to Salt Stress.</title>
        <authorList>
            <person name="Zhang L."/>
            <person name="Zhang C."/>
            <person name="Wu P."/>
            <person name="Chen Y."/>
            <person name="Li M."/>
            <person name="Jiang H."/>
            <person name="Wu G."/>
        </authorList>
    </citation>
    <scope>NUCLEOTIDE SEQUENCE [LARGE SCALE GENOMIC DNA]</scope>
    <source>
        <strain evidence="5">cv. GZQX0401</strain>
        <tissue evidence="4">Young leaves</tissue>
    </source>
</reference>
<dbReference type="OrthoDB" id="637682at2759"/>
<evidence type="ECO:0000256" key="1">
    <source>
        <dbReference type="ARBA" id="ARBA00007692"/>
    </source>
</evidence>
<dbReference type="GO" id="GO:0006353">
    <property type="term" value="P:DNA-templated transcription termination"/>
    <property type="evidence" value="ECO:0007669"/>
    <property type="project" value="UniProtKB-KW"/>
</dbReference>
<proteinExistence type="inferred from homology"/>
<dbReference type="InterPro" id="IPR038538">
    <property type="entry name" value="MTERF_sf"/>
</dbReference>
<dbReference type="PANTHER" id="PTHR13068">
    <property type="entry name" value="CGI-12 PROTEIN-RELATED"/>
    <property type="match status" value="1"/>
</dbReference>
<sequence>MIRFLCLKVAQIKHRNLPVIPSNGNLFTTSSPKPITNLPKSGFPQSLSLSYLQESCGLSLQAAIAASKKLQIETTENPDLVLNLLRTNGFTQIQIKNLISKRPLLLLVDLDNTLRPNIELFKSLGFSGATLPKMVSKNPRVLEVDAKTVVEFFRENAFSEKQIATLTMKRPTLYAHNVHKNFKPKLEFFKSLGFSEFDVARMLSSQPYVLERSLENQIMPCIKVLRTVVGNDINVQKVVKAHCSILEFNVEESLEQNVSILVHHGVPKSLILKMFLCQPRSLLLKTDRLSEIIGEVKKLCFDPTKLLFLLAIQTKATVTKALWEQKLEAFKSFGLSKDEINLAFKKQPMFMLTSGMKIRKLMDFYVNKVNIEPSVISKNPNLILFSLEKRIIPRCSVLKILMSKELIKEGVNLIHVFQMTEKMFVEKLVAKYQILVPEVVKARQGRIEFRGFPRNLKMQMLVNT</sequence>
<dbReference type="Gene3D" id="1.25.70.10">
    <property type="entry name" value="Transcription termination factor 3, mitochondrial"/>
    <property type="match status" value="2"/>
</dbReference>
<organism evidence="4 5">
    <name type="scientific">Jatropha curcas</name>
    <name type="common">Barbados nut</name>
    <dbReference type="NCBI Taxonomy" id="180498"/>
    <lineage>
        <taxon>Eukaryota</taxon>
        <taxon>Viridiplantae</taxon>
        <taxon>Streptophyta</taxon>
        <taxon>Embryophyta</taxon>
        <taxon>Tracheophyta</taxon>
        <taxon>Spermatophyta</taxon>
        <taxon>Magnoliopsida</taxon>
        <taxon>eudicotyledons</taxon>
        <taxon>Gunneridae</taxon>
        <taxon>Pentapetalae</taxon>
        <taxon>rosids</taxon>
        <taxon>fabids</taxon>
        <taxon>Malpighiales</taxon>
        <taxon>Euphorbiaceae</taxon>
        <taxon>Crotonoideae</taxon>
        <taxon>Jatropheae</taxon>
        <taxon>Jatropha</taxon>
    </lineage>
</organism>
<protein>
    <submittedName>
        <fullName evidence="4">Uncharacterized protein</fullName>
    </submittedName>
</protein>
<dbReference type="InterPro" id="IPR003690">
    <property type="entry name" value="MTERF"/>
</dbReference>
<dbReference type="EMBL" id="KK914632">
    <property type="protein sequence ID" value="KDP30942.1"/>
    <property type="molecule type" value="Genomic_DNA"/>
</dbReference>
<name>A0A067K489_JATCU</name>
<dbReference type="KEGG" id="jcu:105640220"/>
<keyword evidence="2" id="KW-0804">Transcription</keyword>
<dbReference type="SMART" id="SM00733">
    <property type="entry name" value="Mterf"/>
    <property type="match status" value="8"/>
</dbReference>
<dbReference type="FunFam" id="1.25.70.10:FF:000001">
    <property type="entry name" value="Mitochondrial transcription termination factor-like"/>
    <property type="match status" value="1"/>
</dbReference>
<accession>A0A067K489</accession>
<evidence type="ECO:0000313" key="5">
    <source>
        <dbReference type="Proteomes" id="UP000027138"/>
    </source>
</evidence>
<dbReference type="AlphaFoldDB" id="A0A067K489"/>
<dbReference type="Pfam" id="PF02536">
    <property type="entry name" value="mTERF"/>
    <property type="match status" value="3"/>
</dbReference>
<dbReference type="PANTHER" id="PTHR13068:SF120">
    <property type="entry name" value="TRANSCRIPTION TERMINATION FACTOR MTERF2, CHLOROPLASTIC-LIKE ISOFORM X1"/>
    <property type="match status" value="1"/>
</dbReference>
<keyword evidence="5" id="KW-1185">Reference proteome</keyword>
<evidence type="ECO:0000256" key="3">
    <source>
        <dbReference type="ARBA" id="ARBA00022946"/>
    </source>
</evidence>
<comment type="similarity">
    <text evidence="1">Belongs to the mTERF family.</text>
</comment>
<evidence type="ECO:0000313" key="4">
    <source>
        <dbReference type="EMBL" id="KDP30942.1"/>
    </source>
</evidence>
<evidence type="ECO:0000256" key="2">
    <source>
        <dbReference type="ARBA" id="ARBA00022472"/>
    </source>
</evidence>
<gene>
    <name evidence="4" type="ORF">JCGZ_11318</name>
</gene>
<keyword evidence="2" id="KW-0806">Transcription termination</keyword>
<keyword evidence="2" id="KW-0805">Transcription regulation</keyword>
<keyword evidence="3" id="KW-0809">Transit peptide</keyword>
<dbReference type="GO" id="GO:0003676">
    <property type="term" value="F:nucleic acid binding"/>
    <property type="evidence" value="ECO:0007669"/>
    <property type="project" value="InterPro"/>
</dbReference>